<accession>A0A9Q0BPB9</accession>
<evidence type="ECO:0000256" key="1">
    <source>
        <dbReference type="SAM" id="MobiDB-lite"/>
    </source>
</evidence>
<reference evidence="2" key="1">
    <citation type="journal article" date="2023" name="Genome Biol. Evol.">
        <title>Long-read-based Genome Assembly of Drosophila gunungcola Reveals Fewer Chemosensory Genes in Flower-breeding Species.</title>
        <authorList>
            <person name="Negi A."/>
            <person name="Liao B.Y."/>
            <person name="Yeh S.D."/>
        </authorList>
    </citation>
    <scope>NUCLEOTIDE SEQUENCE</scope>
    <source>
        <strain evidence="2">Sukarami</strain>
    </source>
</reference>
<comment type="caution">
    <text evidence="2">The sequence shown here is derived from an EMBL/GenBank/DDBJ whole genome shotgun (WGS) entry which is preliminary data.</text>
</comment>
<sequence>MKECQTIHKTMSHKEEINRKKAREVSHSLAATWQRTSRSGGIISQTARSQSQTRSQSQVETESETQRLKNLHRGKIK</sequence>
<dbReference type="EMBL" id="JAMKOV010000006">
    <property type="protein sequence ID" value="KAI8038945.1"/>
    <property type="molecule type" value="Genomic_DNA"/>
</dbReference>
<protein>
    <submittedName>
        <fullName evidence="2">Uncharacterized protein</fullName>
    </submittedName>
</protein>
<proteinExistence type="predicted"/>
<feature type="compositionally biased region" description="Basic and acidic residues" evidence="1">
    <location>
        <begin position="1"/>
        <end position="26"/>
    </location>
</feature>
<dbReference type="Proteomes" id="UP001059596">
    <property type="component" value="Unassembled WGS sequence"/>
</dbReference>
<evidence type="ECO:0000313" key="2">
    <source>
        <dbReference type="EMBL" id="KAI8038945.1"/>
    </source>
</evidence>
<name>A0A9Q0BPB9_9MUSC</name>
<feature type="region of interest" description="Disordered" evidence="1">
    <location>
        <begin position="1"/>
        <end position="77"/>
    </location>
</feature>
<evidence type="ECO:0000313" key="3">
    <source>
        <dbReference type="Proteomes" id="UP001059596"/>
    </source>
</evidence>
<gene>
    <name evidence="2" type="ORF">M5D96_007649</name>
</gene>
<dbReference type="AlphaFoldDB" id="A0A9Q0BPB9"/>
<organism evidence="2 3">
    <name type="scientific">Drosophila gunungcola</name>
    <name type="common">fruit fly</name>
    <dbReference type="NCBI Taxonomy" id="103775"/>
    <lineage>
        <taxon>Eukaryota</taxon>
        <taxon>Metazoa</taxon>
        <taxon>Ecdysozoa</taxon>
        <taxon>Arthropoda</taxon>
        <taxon>Hexapoda</taxon>
        <taxon>Insecta</taxon>
        <taxon>Pterygota</taxon>
        <taxon>Neoptera</taxon>
        <taxon>Endopterygota</taxon>
        <taxon>Diptera</taxon>
        <taxon>Brachycera</taxon>
        <taxon>Muscomorpha</taxon>
        <taxon>Ephydroidea</taxon>
        <taxon>Drosophilidae</taxon>
        <taxon>Drosophila</taxon>
        <taxon>Sophophora</taxon>
    </lineage>
</organism>
<feature type="compositionally biased region" description="Low complexity" evidence="1">
    <location>
        <begin position="44"/>
        <end position="60"/>
    </location>
</feature>
<feature type="compositionally biased region" description="Polar residues" evidence="1">
    <location>
        <begin position="29"/>
        <end position="43"/>
    </location>
</feature>
<keyword evidence="3" id="KW-1185">Reference proteome</keyword>